<dbReference type="AlphaFoldDB" id="A0A3R6VJ69"/>
<dbReference type="Pfam" id="PF12698">
    <property type="entry name" value="ABC2_membrane_3"/>
    <property type="match status" value="1"/>
</dbReference>
<dbReference type="RefSeq" id="WP_118902228.1">
    <property type="nucleotide sequence ID" value="NZ_QOCR01000004.1"/>
</dbReference>
<dbReference type="PANTHER" id="PTHR43027:SF1">
    <property type="entry name" value="DOXORUBICIN RESISTANCE ABC TRANSPORTER PERMEASE PROTEIN DRRC-RELATED"/>
    <property type="match status" value="1"/>
</dbReference>
<organism evidence="7 8">
    <name type="scientific">Bombilactobacillus bombi</name>
    <dbReference type="NCBI Taxonomy" id="1303590"/>
    <lineage>
        <taxon>Bacteria</taxon>
        <taxon>Bacillati</taxon>
        <taxon>Bacillota</taxon>
        <taxon>Bacilli</taxon>
        <taxon>Lactobacillales</taxon>
        <taxon>Lactobacillaceae</taxon>
        <taxon>Bombilactobacillus</taxon>
    </lineage>
</organism>
<gene>
    <name evidence="7" type="ORF">DS831_07595</name>
</gene>
<keyword evidence="4 5" id="KW-0472">Membrane</keyword>
<feature type="transmembrane region" description="Helical" evidence="5">
    <location>
        <begin position="293"/>
        <end position="311"/>
    </location>
</feature>
<dbReference type="EMBL" id="QOCR01000004">
    <property type="protein sequence ID" value="RHW50016.1"/>
    <property type="molecule type" value="Genomic_DNA"/>
</dbReference>
<accession>A0A3R6VJ69</accession>
<dbReference type="InterPro" id="IPR013525">
    <property type="entry name" value="ABC2_TM"/>
</dbReference>
<dbReference type="PANTHER" id="PTHR43027">
    <property type="entry name" value="DOXORUBICIN RESISTANCE ABC TRANSPORTER PERMEASE PROTEIN DRRC-RELATED"/>
    <property type="match status" value="1"/>
</dbReference>
<protein>
    <submittedName>
        <fullName evidence="7">ABC transporter permease</fullName>
    </submittedName>
</protein>
<feature type="transmembrane region" description="Helical" evidence="5">
    <location>
        <begin position="225"/>
        <end position="247"/>
    </location>
</feature>
<sequence>MLGRLISCRLKVLLRNRSLIFWTLIFPIVLGLFFKLVFNNLDQAAMLTTKTPIAVVGNNQDSQYLTQILTQAKSQQHHLYRVHHLTSMQANQSLNNDKIVGYYDTRTNPVKLVVVNNSEQQAILRSILSQYEQNRTLTMNLLKSGQISAAHLASEMHKQPQRHYTQNIAQGRKFDSMSFYFFTLVAMTIGFGFSFGIKNANDEQANQSANGIRINLTPTSKLMMITSNLIAALIVLYSIILLVLAVFHFGYQIDFGHRWGAILGVCFIGSALQICLGKFLGNILAQKNYSQKLGFGYFIIIILSMLAGMMGTQDIKYWIDIHLPLLGKLNTVNLISDSLYQLFFYQSLQPFYQNLYWLMGLSIILIIIDYLLERRSQYVSL</sequence>
<comment type="caution">
    <text evidence="7">The sequence shown here is derived from an EMBL/GenBank/DDBJ whole genome shotgun (WGS) entry which is preliminary data.</text>
</comment>
<name>A0A3R6VJ69_9LACO</name>
<evidence type="ECO:0000313" key="8">
    <source>
        <dbReference type="Proteomes" id="UP000284109"/>
    </source>
</evidence>
<evidence type="ECO:0000256" key="5">
    <source>
        <dbReference type="SAM" id="Phobius"/>
    </source>
</evidence>
<feature type="domain" description="ABC-2 type transporter transmembrane" evidence="6">
    <location>
        <begin position="17"/>
        <end position="368"/>
    </location>
</feature>
<comment type="subcellular location">
    <subcellularLocation>
        <location evidence="1">Membrane</location>
        <topology evidence="1">Multi-pass membrane protein</topology>
    </subcellularLocation>
</comment>
<dbReference type="InterPro" id="IPR052902">
    <property type="entry name" value="ABC-2_transporter"/>
</dbReference>
<feature type="transmembrane region" description="Helical" evidence="5">
    <location>
        <begin position="179"/>
        <end position="197"/>
    </location>
</feature>
<feature type="transmembrane region" description="Helical" evidence="5">
    <location>
        <begin position="259"/>
        <end position="281"/>
    </location>
</feature>
<keyword evidence="3 5" id="KW-1133">Transmembrane helix</keyword>
<evidence type="ECO:0000259" key="6">
    <source>
        <dbReference type="Pfam" id="PF12698"/>
    </source>
</evidence>
<feature type="transmembrane region" description="Helical" evidence="5">
    <location>
        <begin position="19"/>
        <end position="38"/>
    </location>
</feature>
<keyword evidence="2 5" id="KW-0812">Transmembrane</keyword>
<dbReference type="Proteomes" id="UP000284109">
    <property type="component" value="Unassembled WGS sequence"/>
</dbReference>
<dbReference type="GO" id="GO:0016020">
    <property type="term" value="C:membrane"/>
    <property type="evidence" value="ECO:0007669"/>
    <property type="project" value="UniProtKB-SubCell"/>
</dbReference>
<dbReference type="GO" id="GO:0140359">
    <property type="term" value="F:ABC-type transporter activity"/>
    <property type="evidence" value="ECO:0007669"/>
    <property type="project" value="InterPro"/>
</dbReference>
<evidence type="ECO:0000256" key="4">
    <source>
        <dbReference type="ARBA" id="ARBA00023136"/>
    </source>
</evidence>
<feature type="transmembrane region" description="Helical" evidence="5">
    <location>
        <begin position="355"/>
        <end position="372"/>
    </location>
</feature>
<dbReference type="OrthoDB" id="9771731at2"/>
<evidence type="ECO:0000256" key="2">
    <source>
        <dbReference type="ARBA" id="ARBA00022692"/>
    </source>
</evidence>
<proteinExistence type="predicted"/>
<evidence type="ECO:0000256" key="3">
    <source>
        <dbReference type="ARBA" id="ARBA00022989"/>
    </source>
</evidence>
<evidence type="ECO:0000256" key="1">
    <source>
        <dbReference type="ARBA" id="ARBA00004141"/>
    </source>
</evidence>
<keyword evidence="8" id="KW-1185">Reference proteome</keyword>
<evidence type="ECO:0000313" key="7">
    <source>
        <dbReference type="EMBL" id="RHW50016.1"/>
    </source>
</evidence>
<reference evidence="7 8" key="1">
    <citation type="submission" date="2018-07" db="EMBL/GenBank/DDBJ databases">
        <title>Genome sequences of six Lactobacillus spp. isolated from bumble bee guts.</title>
        <authorList>
            <person name="Motta E.V.S."/>
            <person name="Moran N.A."/>
        </authorList>
    </citation>
    <scope>NUCLEOTIDE SEQUENCE [LARGE SCALE GENOMIC DNA]</scope>
    <source>
        <strain evidence="7 8">BI-1.1</strain>
    </source>
</reference>